<dbReference type="GO" id="GO:0016779">
    <property type="term" value="F:nucleotidyltransferase activity"/>
    <property type="evidence" value="ECO:0007669"/>
    <property type="project" value="UniProtKB-ARBA"/>
</dbReference>
<dbReference type="NCBIfam" id="TIGR03310">
    <property type="entry name" value="matur_MocA_YgfJ"/>
    <property type="match status" value="1"/>
</dbReference>
<dbReference type="KEGG" id="eac:EAL2_808p07280"/>
<dbReference type="SUPFAM" id="SSF53448">
    <property type="entry name" value="Nucleotide-diphospho-sugar transferases"/>
    <property type="match status" value="1"/>
</dbReference>
<dbReference type="Gene3D" id="3.90.550.10">
    <property type="entry name" value="Spore Coat Polysaccharide Biosynthesis Protein SpsA, Chain A"/>
    <property type="match status" value="1"/>
</dbReference>
<keyword evidence="3" id="KW-1185">Reference proteome</keyword>
<evidence type="ECO:0000259" key="1">
    <source>
        <dbReference type="Pfam" id="PF12804"/>
    </source>
</evidence>
<dbReference type="AlphaFoldDB" id="W8UBY5"/>
<protein>
    <recommendedName>
        <fullName evidence="1">MobA-like NTP transferase domain-containing protein</fullName>
    </recommendedName>
</protein>
<name>W8UBY5_PEPAC</name>
<organism evidence="2 3">
    <name type="scientific">Peptoclostridium acidaminophilum DSM 3953</name>
    <dbReference type="NCBI Taxonomy" id="1286171"/>
    <lineage>
        <taxon>Bacteria</taxon>
        <taxon>Bacillati</taxon>
        <taxon>Bacillota</taxon>
        <taxon>Clostridia</taxon>
        <taxon>Peptostreptococcales</taxon>
        <taxon>Peptoclostridiaceae</taxon>
        <taxon>Peptoclostridium</taxon>
    </lineage>
</organism>
<dbReference type="InterPro" id="IPR017696">
    <property type="entry name" value="Mo_hydrolase_YgfJ"/>
</dbReference>
<dbReference type="InterPro" id="IPR029044">
    <property type="entry name" value="Nucleotide-diphossugar_trans"/>
</dbReference>
<dbReference type="Proteomes" id="UP000019591">
    <property type="component" value="Plasmid EAL2_808p"/>
</dbReference>
<evidence type="ECO:0000313" key="3">
    <source>
        <dbReference type="Proteomes" id="UP000019591"/>
    </source>
</evidence>
<dbReference type="Pfam" id="PF12804">
    <property type="entry name" value="NTP_transf_3"/>
    <property type="match status" value="1"/>
</dbReference>
<gene>
    <name evidence="2" type="ORF">EAL2_808p07280</name>
</gene>
<geneLocation type="plasmid" evidence="2 3">
    <name>EAL2_808p</name>
</geneLocation>
<dbReference type="PATRIC" id="fig|1286171.3.peg.2911"/>
<reference evidence="2 3" key="1">
    <citation type="journal article" date="2014" name="Genome Announc.">
        <title>Complete Genome Sequence of Amino Acid-Utilizing Eubacterium acidaminophilum al-2 (DSM 3953).</title>
        <authorList>
            <person name="Poehlein A."/>
            <person name="Andreesen J.R."/>
            <person name="Daniel R."/>
        </authorList>
    </citation>
    <scope>NUCLEOTIDE SEQUENCE [LARGE SCALE GENOMIC DNA]</scope>
    <source>
        <strain evidence="2 3">DSM 3953</strain>
        <plasmid evidence="3">Plasmid EAL2_808p</plasmid>
    </source>
</reference>
<dbReference type="HOGENOM" id="CLU_061980_1_0_9"/>
<keyword evidence="2" id="KW-0614">Plasmid</keyword>
<dbReference type="PANTHER" id="PTHR43777">
    <property type="entry name" value="MOLYBDENUM COFACTOR CYTIDYLYLTRANSFERASE"/>
    <property type="match status" value="1"/>
</dbReference>
<proteinExistence type="predicted"/>
<dbReference type="OrthoDB" id="9797742at2"/>
<accession>W8UBY5</accession>
<evidence type="ECO:0000313" key="2">
    <source>
        <dbReference type="EMBL" id="AHM58231.1"/>
    </source>
</evidence>
<feature type="domain" description="MobA-like NTP transferase" evidence="1">
    <location>
        <begin position="4"/>
        <end position="160"/>
    </location>
</feature>
<dbReference type="CDD" id="cd04182">
    <property type="entry name" value="GT_2_like_f"/>
    <property type="match status" value="1"/>
</dbReference>
<dbReference type="PANTHER" id="PTHR43777:SF1">
    <property type="entry name" value="MOLYBDENUM COFACTOR CYTIDYLYLTRANSFERASE"/>
    <property type="match status" value="1"/>
</dbReference>
<dbReference type="EMBL" id="CP007453">
    <property type="protein sequence ID" value="AHM58231.1"/>
    <property type="molecule type" value="Genomic_DNA"/>
</dbReference>
<sequence>MISGIIMASGFSRRMGRDKLMLEFAGKPVAEHVIEAAKASGLDEVIVVCKDAAVVKIAESFGAAVIINASAQLGQSESIRLGAKSASPKADGLMFIAADMPLLESRIIDMLICEFSKSPDSIVVPLYGGTRGNPVIFPADLREELLSLKGDEGGRVIIERFGERVIFVETGSSLGGIDIDTKEDFERLKDMRKKADSKQ</sequence>
<dbReference type="RefSeq" id="WP_025437064.1">
    <property type="nucleotide sequence ID" value="NZ_CP007453.1"/>
</dbReference>
<dbReference type="InterPro" id="IPR025877">
    <property type="entry name" value="MobA-like_NTP_Trfase"/>
</dbReference>
<dbReference type="eggNOG" id="COG2068">
    <property type="taxonomic scope" value="Bacteria"/>
</dbReference>